<dbReference type="AntiFam" id="ANF00266">
    <property type="entry name" value="DNA repeat translations related to WP_020751851.1"/>
</dbReference>
<proteinExistence type="predicted"/>
<evidence type="ECO:0000313" key="2">
    <source>
        <dbReference type="Proteomes" id="UP000009352"/>
    </source>
</evidence>
<evidence type="ECO:0000313" key="1">
    <source>
        <dbReference type="EMBL" id="EKS49248.1"/>
    </source>
</evidence>
<dbReference type="EMBL" id="AMQX01000016">
    <property type="protein sequence ID" value="EKS49248.1"/>
    <property type="molecule type" value="Genomic_DNA"/>
</dbReference>
<dbReference type="Proteomes" id="UP000009352">
    <property type="component" value="Unassembled WGS sequence"/>
</dbReference>
<comment type="caution">
    <text evidence="1">The sequence shown here is derived from an EMBL/GenBank/DDBJ whole genome shotgun (WGS) entry which is preliminary data.</text>
</comment>
<name>A0AB33XRN2_LACRH</name>
<accession>A0AB33XRN2</accession>
<gene>
    <name evidence="1" type="ORF">LRHMDP3_2443</name>
</gene>
<reference evidence="1 2" key="1">
    <citation type="journal article" date="2013" name="Genome Announc.">
        <title>Draft Genome Sequence of Staphylococcus simulans UMC-CNS-990, Isolated from a Case of Chronic Bovine Mastitis.</title>
        <authorList>
            <person name="Calcutt M.J."/>
            <person name="Foecking M.F."/>
            <person name="Hsieh H.Y."/>
            <person name="Perry J."/>
            <person name="Stewart G.C."/>
            <person name="Middleton J.R."/>
        </authorList>
    </citation>
    <scope>NUCLEOTIDE SEQUENCE [LARGE SCALE GENOMIC DNA]</scope>
    <source>
        <strain evidence="1 2">LRHMDP3</strain>
    </source>
</reference>
<organism evidence="1 2">
    <name type="scientific">Lacticaseibacillus rhamnosus LRHMDP3</name>
    <dbReference type="NCBI Taxonomy" id="1203259"/>
    <lineage>
        <taxon>Bacteria</taxon>
        <taxon>Bacillati</taxon>
        <taxon>Bacillota</taxon>
        <taxon>Bacilli</taxon>
        <taxon>Lactobacillales</taxon>
        <taxon>Lactobacillaceae</taxon>
        <taxon>Lacticaseibacillus</taxon>
    </lineage>
</organism>
<protein>
    <recommendedName>
        <fullName evidence="3">Mobile element protein</fullName>
    </recommendedName>
</protein>
<evidence type="ECO:0008006" key="3">
    <source>
        <dbReference type="Google" id="ProtNLM"/>
    </source>
</evidence>
<dbReference type="AlphaFoldDB" id="A0AB33XRN2"/>
<sequence length="57" mass="6213">MQEATSKIGLGSETRLRDRKLACKDLGRIDHNPVTTLKATYILVYAHNALAGAEVCV</sequence>
<dbReference type="NCBIfam" id="NF040509">
    <property type="entry name" value="Lacto_palin_RPT"/>
    <property type="match status" value="1"/>
</dbReference>